<gene>
    <name evidence="1" type="ORF">DCAR_0414721</name>
</gene>
<sequence>MHILYFLYIETSLCCTSYFLHIENSSCTHFVIIRMWVNGTEGKNIEGLGALFGGTLPIHEKEGIRLPATISQPVDCCSNLTSKVFSYCNII</sequence>
<protein>
    <submittedName>
        <fullName evidence="1">Uncharacterized protein</fullName>
    </submittedName>
</protein>
<dbReference type="AlphaFoldDB" id="A0AAF0WVU8"/>
<dbReference type="Proteomes" id="UP000077755">
    <property type="component" value="Chromosome 4"/>
</dbReference>
<accession>A0AAF0WVU8</accession>
<reference evidence="1" key="2">
    <citation type="submission" date="2022-03" db="EMBL/GenBank/DDBJ databases">
        <title>Draft title - Genomic analysis of global carrot germplasm unveils the trajectory of domestication and the origin of high carotenoid orange carrot.</title>
        <authorList>
            <person name="Iorizzo M."/>
            <person name="Ellison S."/>
            <person name="Senalik D."/>
            <person name="Macko-Podgorni A."/>
            <person name="Grzebelus D."/>
            <person name="Bostan H."/>
            <person name="Rolling W."/>
            <person name="Curaba J."/>
            <person name="Simon P."/>
        </authorList>
    </citation>
    <scope>NUCLEOTIDE SEQUENCE</scope>
    <source>
        <tissue evidence="1">Leaf</tissue>
    </source>
</reference>
<reference evidence="1" key="1">
    <citation type="journal article" date="2016" name="Nat. Genet.">
        <title>A high-quality carrot genome assembly provides new insights into carotenoid accumulation and asterid genome evolution.</title>
        <authorList>
            <person name="Iorizzo M."/>
            <person name="Ellison S."/>
            <person name="Senalik D."/>
            <person name="Zeng P."/>
            <person name="Satapoomin P."/>
            <person name="Huang J."/>
            <person name="Bowman M."/>
            <person name="Iovene M."/>
            <person name="Sanseverino W."/>
            <person name="Cavagnaro P."/>
            <person name="Yildiz M."/>
            <person name="Macko-Podgorni A."/>
            <person name="Moranska E."/>
            <person name="Grzebelus E."/>
            <person name="Grzebelus D."/>
            <person name="Ashrafi H."/>
            <person name="Zheng Z."/>
            <person name="Cheng S."/>
            <person name="Spooner D."/>
            <person name="Van Deynze A."/>
            <person name="Simon P."/>
        </authorList>
    </citation>
    <scope>NUCLEOTIDE SEQUENCE</scope>
    <source>
        <tissue evidence="1">Leaf</tissue>
    </source>
</reference>
<keyword evidence="2" id="KW-1185">Reference proteome</keyword>
<organism evidence="1 2">
    <name type="scientific">Daucus carota subsp. sativus</name>
    <name type="common">Carrot</name>
    <dbReference type="NCBI Taxonomy" id="79200"/>
    <lineage>
        <taxon>Eukaryota</taxon>
        <taxon>Viridiplantae</taxon>
        <taxon>Streptophyta</taxon>
        <taxon>Embryophyta</taxon>
        <taxon>Tracheophyta</taxon>
        <taxon>Spermatophyta</taxon>
        <taxon>Magnoliopsida</taxon>
        <taxon>eudicotyledons</taxon>
        <taxon>Gunneridae</taxon>
        <taxon>Pentapetalae</taxon>
        <taxon>asterids</taxon>
        <taxon>campanulids</taxon>
        <taxon>Apiales</taxon>
        <taxon>Apiaceae</taxon>
        <taxon>Apioideae</taxon>
        <taxon>Scandiceae</taxon>
        <taxon>Daucinae</taxon>
        <taxon>Daucus</taxon>
        <taxon>Daucus sect. Daucus</taxon>
    </lineage>
</organism>
<evidence type="ECO:0000313" key="2">
    <source>
        <dbReference type="Proteomes" id="UP000077755"/>
    </source>
</evidence>
<proteinExistence type="predicted"/>
<dbReference type="EMBL" id="CP093346">
    <property type="protein sequence ID" value="WOG95403.1"/>
    <property type="molecule type" value="Genomic_DNA"/>
</dbReference>
<evidence type="ECO:0000313" key="1">
    <source>
        <dbReference type="EMBL" id="WOG95403.1"/>
    </source>
</evidence>
<name>A0AAF0WVU8_DAUCS</name>